<sequence length="397" mass="45279">MDRCSHEIFPRIMPHVHTWVNLFGPNYLNWYGHQAQLVVTEVELIKEIMNNKDGVYPKIKLEGHAKKLLGDGLSSTEGDKWTKLRKLANGVFHGESLKSMTAAMMSSTETMLKSWKEYDGKEIEIRLPGISDWIKSDDDMESEKLEQGIKYCILEIIRKRDEEITNLNTSMNDYLGELLVASQDEDDLKRISIDDVVDECKTFYFAGHETTASLLGWTVYLLATHHEWQERAREEVLEVFGNANPNQYSITRLNTINMIVNESLRLYPPVPALKRKVETKVRLGKMTLPPNTELYICPIAVHHDPKIWGADVHLFKPERFEGGIAKAANNTPAAFLPFGFGPRTCVGLNFALVEAKIALVMILQRFKFKLSPNYVHSPVQVFMVRPQHGVQIILDAI</sequence>
<dbReference type="EMBL" id="CM042036">
    <property type="protein sequence ID" value="KAI3744170.1"/>
    <property type="molecule type" value="Genomic_DNA"/>
</dbReference>
<accession>A0ACB9DCH3</accession>
<name>A0ACB9DCH3_9ASTR</name>
<comment type="caution">
    <text evidence="1">The sequence shown here is derived from an EMBL/GenBank/DDBJ whole genome shotgun (WGS) entry which is preliminary data.</text>
</comment>
<gene>
    <name evidence="1" type="ORF">L1987_57246</name>
</gene>
<dbReference type="Proteomes" id="UP001056120">
    <property type="component" value="Linkage Group LG19"/>
</dbReference>
<keyword evidence="2" id="KW-1185">Reference proteome</keyword>
<proteinExistence type="predicted"/>
<organism evidence="1 2">
    <name type="scientific">Smallanthus sonchifolius</name>
    <dbReference type="NCBI Taxonomy" id="185202"/>
    <lineage>
        <taxon>Eukaryota</taxon>
        <taxon>Viridiplantae</taxon>
        <taxon>Streptophyta</taxon>
        <taxon>Embryophyta</taxon>
        <taxon>Tracheophyta</taxon>
        <taxon>Spermatophyta</taxon>
        <taxon>Magnoliopsida</taxon>
        <taxon>eudicotyledons</taxon>
        <taxon>Gunneridae</taxon>
        <taxon>Pentapetalae</taxon>
        <taxon>asterids</taxon>
        <taxon>campanulids</taxon>
        <taxon>Asterales</taxon>
        <taxon>Asteraceae</taxon>
        <taxon>Asteroideae</taxon>
        <taxon>Heliantheae alliance</taxon>
        <taxon>Millerieae</taxon>
        <taxon>Smallanthus</taxon>
    </lineage>
</organism>
<evidence type="ECO:0000313" key="2">
    <source>
        <dbReference type="Proteomes" id="UP001056120"/>
    </source>
</evidence>
<evidence type="ECO:0000313" key="1">
    <source>
        <dbReference type="EMBL" id="KAI3744170.1"/>
    </source>
</evidence>
<reference evidence="1 2" key="2">
    <citation type="journal article" date="2022" name="Mol. Ecol. Resour.">
        <title>The genomes of chicory, endive, great burdock and yacon provide insights into Asteraceae paleo-polyploidization history and plant inulin production.</title>
        <authorList>
            <person name="Fan W."/>
            <person name="Wang S."/>
            <person name="Wang H."/>
            <person name="Wang A."/>
            <person name="Jiang F."/>
            <person name="Liu H."/>
            <person name="Zhao H."/>
            <person name="Xu D."/>
            <person name="Zhang Y."/>
        </authorList>
    </citation>
    <scope>NUCLEOTIDE SEQUENCE [LARGE SCALE GENOMIC DNA]</scope>
    <source>
        <strain evidence="2">cv. Yunnan</strain>
        <tissue evidence="1">Leaves</tissue>
    </source>
</reference>
<reference evidence="2" key="1">
    <citation type="journal article" date="2022" name="Mol. Ecol. Resour.">
        <title>The genomes of chicory, endive, great burdock and yacon provide insights into Asteraceae palaeo-polyploidization history and plant inulin production.</title>
        <authorList>
            <person name="Fan W."/>
            <person name="Wang S."/>
            <person name="Wang H."/>
            <person name="Wang A."/>
            <person name="Jiang F."/>
            <person name="Liu H."/>
            <person name="Zhao H."/>
            <person name="Xu D."/>
            <person name="Zhang Y."/>
        </authorList>
    </citation>
    <scope>NUCLEOTIDE SEQUENCE [LARGE SCALE GENOMIC DNA]</scope>
    <source>
        <strain evidence="2">cv. Yunnan</strain>
    </source>
</reference>
<protein>
    <submittedName>
        <fullName evidence="1">Uncharacterized protein</fullName>
    </submittedName>
</protein>